<protein>
    <submittedName>
        <fullName evidence="2">Uncharacterized protein</fullName>
    </submittedName>
</protein>
<dbReference type="EMBL" id="NQVE01000203">
    <property type="protein sequence ID" value="RAL39001.1"/>
    <property type="molecule type" value="Genomic_DNA"/>
</dbReference>
<name>A0A328D3K8_9ASTE</name>
<keyword evidence="1" id="KW-0732">Signal</keyword>
<proteinExistence type="predicted"/>
<comment type="caution">
    <text evidence="2">The sequence shown here is derived from an EMBL/GenBank/DDBJ whole genome shotgun (WGS) entry which is preliminary data.</text>
</comment>
<evidence type="ECO:0000313" key="3">
    <source>
        <dbReference type="Proteomes" id="UP000249390"/>
    </source>
</evidence>
<evidence type="ECO:0000256" key="1">
    <source>
        <dbReference type="SAM" id="SignalP"/>
    </source>
</evidence>
<dbReference type="AlphaFoldDB" id="A0A328D3K8"/>
<keyword evidence="3" id="KW-1185">Reference proteome</keyword>
<feature type="signal peptide" evidence="1">
    <location>
        <begin position="1"/>
        <end position="18"/>
    </location>
</feature>
<organism evidence="2 3">
    <name type="scientific">Cuscuta australis</name>
    <dbReference type="NCBI Taxonomy" id="267555"/>
    <lineage>
        <taxon>Eukaryota</taxon>
        <taxon>Viridiplantae</taxon>
        <taxon>Streptophyta</taxon>
        <taxon>Embryophyta</taxon>
        <taxon>Tracheophyta</taxon>
        <taxon>Spermatophyta</taxon>
        <taxon>Magnoliopsida</taxon>
        <taxon>eudicotyledons</taxon>
        <taxon>Gunneridae</taxon>
        <taxon>Pentapetalae</taxon>
        <taxon>asterids</taxon>
        <taxon>lamiids</taxon>
        <taxon>Solanales</taxon>
        <taxon>Convolvulaceae</taxon>
        <taxon>Cuscuteae</taxon>
        <taxon>Cuscuta</taxon>
        <taxon>Cuscuta subgen. Grammica</taxon>
        <taxon>Cuscuta sect. Cleistogrammica</taxon>
    </lineage>
</organism>
<evidence type="ECO:0000313" key="2">
    <source>
        <dbReference type="EMBL" id="RAL39001.1"/>
    </source>
</evidence>
<accession>A0A328D3K8</accession>
<feature type="chain" id="PRO_5016468280" evidence="1">
    <location>
        <begin position="19"/>
        <end position="85"/>
    </location>
</feature>
<reference evidence="2 3" key="1">
    <citation type="submission" date="2018-06" db="EMBL/GenBank/DDBJ databases">
        <title>The Genome of Cuscuta australis (Dodder) Provides Insight into the Evolution of Plant Parasitism.</title>
        <authorList>
            <person name="Liu H."/>
        </authorList>
    </citation>
    <scope>NUCLEOTIDE SEQUENCE [LARGE SCALE GENOMIC DNA]</scope>
    <source>
        <strain evidence="3">cv. Yunnan</strain>
        <tissue evidence="2">Vines</tissue>
    </source>
</reference>
<gene>
    <name evidence="2" type="ORF">DM860_011487</name>
</gene>
<sequence length="85" mass="9303">MEMIMNIALLLTNMLAEGYIDDKRAKAKGEANGEQVARRSQVPLIGGPISGVMTRGGKVFERLAVLAKERRGKNLSDIPIHNRDA</sequence>
<dbReference type="Proteomes" id="UP000249390">
    <property type="component" value="Unassembled WGS sequence"/>
</dbReference>